<sequence>MCWGGGGLSQAFPLPLGLTRKMSDQDCASGTCTQHNHFLGWDLESIPGLEGGWFFAGESGLPPVFFSSLALLKITVNPSAEEGSLTSHSPNLGNGLPLSVMIDM</sequence>
<dbReference type="EMBL" id="GISG01005207">
    <property type="protein sequence ID" value="MBA4614947.1"/>
    <property type="molecule type" value="Transcribed_RNA"/>
</dbReference>
<dbReference type="AlphaFoldDB" id="A0A7C9CEB1"/>
<evidence type="ECO:0000313" key="1">
    <source>
        <dbReference type="EMBL" id="MBA4614947.1"/>
    </source>
</evidence>
<reference evidence="1" key="2">
    <citation type="submission" date="2020-07" db="EMBL/GenBank/DDBJ databases">
        <authorList>
            <person name="Vera ALvarez R."/>
            <person name="Arias-Moreno D.M."/>
            <person name="Jimenez-Jacinto V."/>
            <person name="Jimenez-Bremont J.F."/>
            <person name="Swaminathan K."/>
            <person name="Moose S.P."/>
            <person name="Guerrero-Gonzalez M.L."/>
            <person name="Marino-Ramirez L."/>
            <person name="Landsman D."/>
            <person name="Rodriguez-Kessler M."/>
            <person name="Delgado-Sanchez P."/>
        </authorList>
    </citation>
    <scope>NUCLEOTIDE SEQUENCE</scope>
    <source>
        <tissue evidence="1">Cladode</tissue>
    </source>
</reference>
<reference evidence="1" key="1">
    <citation type="journal article" date="2013" name="J. Plant Res.">
        <title>Effect of fungi and light on seed germination of three Opuntia species from semiarid lands of central Mexico.</title>
        <authorList>
            <person name="Delgado-Sanchez P."/>
            <person name="Jimenez-Bremont J.F."/>
            <person name="Guerrero-Gonzalez Mde L."/>
            <person name="Flores J."/>
        </authorList>
    </citation>
    <scope>NUCLEOTIDE SEQUENCE</scope>
    <source>
        <tissue evidence="1">Cladode</tissue>
    </source>
</reference>
<accession>A0A7C9CEB1</accession>
<proteinExistence type="predicted"/>
<name>A0A7C9CEB1_OPUST</name>
<organism evidence="1">
    <name type="scientific">Opuntia streptacantha</name>
    <name type="common">Prickly pear cactus</name>
    <name type="synonym">Opuntia cardona</name>
    <dbReference type="NCBI Taxonomy" id="393608"/>
    <lineage>
        <taxon>Eukaryota</taxon>
        <taxon>Viridiplantae</taxon>
        <taxon>Streptophyta</taxon>
        <taxon>Embryophyta</taxon>
        <taxon>Tracheophyta</taxon>
        <taxon>Spermatophyta</taxon>
        <taxon>Magnoliopsida</taxon>
        <taxon>eudicotyledons</taxon>
        <taxon>Gunneridae</taxon>
        <taxon>Pentapetalae</taxon>
        <taxon>Caryophyllales</taxon>
        <taxon>Cactineae</taxon>
        <taxon>Cactaceae</taxon>
        <taxon>Opuntioideae</taxon>
        <taxon>Opuntia</taxon>
    </lineage>
</organism>
<protein>
    <submittedName>
        <fullName evidence="1">Uncharacterized protein</fullName>
    </submittedName>
</protein>